<dbReference type="AlphaFoldDB" id="A0AAV8QR43"/>
<feature type="compositionally biased region" description="Polar residues" evidence="1">
    <location>
        <begin position="1"/>
        <end position="21"/>
    </location>
</feature>
<proteinExistence type="predicted"/>
<accession>A0AAV8QR43</accession>
<reference evidence="2 3" key="1">
    <citation type="submission" date="2022-12" db="EMBL/GenBank/DDBJ databases">
        <title>Chromosome-scale assembly of the Ensete ventricosum genome.</title>
        <authorList>
            <person name="Dussert Y."/>
            <person name="Stocks J."/>
            <person name="Wendawek A."/>
            <person name="Woldeyes F."/>
            <person name="Nichols R.A."/>
            <person name="Borrell J.S."/>
        </authorList>
    </citation>
    <scope>NUCLEOTIDE SEQUENCE [LARGE SCALE GENOMIC DNA]</scope>
    <source>
        <strain evidence="3">cv. Maze</strain>
        <tissue evidence="2">Seeds</tissue>
    </source>
</reference>
<gene>
    <name evidence="2" type="ORF">OPV22_016240</name>
</gene>
<evidence type="ECO:0000256" key="1">
    <source>
        <dbReference type="SAM" id="MobiDB-lite"/>
    </source>
</evidence>
<organism evidence="2 3">
    <name type="scientific">Ensete ventricosum</name>
    <name type="common">Abyssinian banana</name>
    <name type="synonym">Musa ensete</name>
    <dbReference type="NCBI Taxonomy" id="4639"/>
    <lineage>
        <taxon>Eukaryota</taxon>
        <taxon>Viridiplantae</taxon>
        <taxon>Streptophyta</taxon>
        <taxon>Embryophyta</taxon>
        <taxon>Tracheophyta</taxon>
        <taxon>Spermatophyta</taxon>
        <taxon>Magnoliopsida</taxon>
        <taxon>Liliopsida</taxon>
        <taxon>Zingiberales</taxon>
        <taxon>Musaceae</taxon>
        <taxon>Ensete</taxon>
    </lineage>
</organism>
<evidence type="ECO:0000313" key="2">
    <source>
        <dbReference type="EMBL" id="KAJ8483755.1"/>
    </source>
</evidence>
<sequence length="89" mass="9739">MFTPSPSRSSYPTKCSIGQENGTRRHQPTLSAGYACGREETGQPRPATGWFADLGERNRLPVVQAFSPGVGVFGFPSPVWCWNYAGFNL</sequence>
<feature type="region of interest" description="Disordered" evidence="1">
    <location>
        <begin position="1"/>
        <end position="50"/>
    </location>
</feature>
<dbReference type="EMBL" id="JAQQAF010000005">
    <property type="protein sequence ID" value="KAJ8483755.1"/>
    <property type="molecule type" value="Genomic_DNA"/>
</dbReference>
<protein>
    <submittedName>
        <fullName evidence="2">Uncharacterized protein</fullName>
    </submittedName>
</protein>
<evidence type="ECO:0000313" key="3">
    <source>
        <dbReference type="Proteomes" id="UP001222027"/>
    </source>
</evidence>
<keyword evidence="3" id="KW-1185">Reference proteome</keyword>
<dbReference type="Proteomes" id="UP001222027">
    <property type="component" value="Unassembled WGS sequence"/>
</dbReference>
<comment type="caution">
    <text evidence="2">The sequence shown here is derived from an EMBL/GenBank/DDBJ whole genome shotgun (WGS) entry which is preliminary data.</text>
</comment>
<name>A0AAV8QR43_ENSVE</name>